<evidence type="ECO:0000256" key="1">
    <source>
        <dbReference type="SAM" id="MobiDB-lite"/>
    </source>
</evidence>
<feature type="region of interest" description="Disordered" evidence="1">
    <location>
        <begin position="201"/>
        <end position="234"/>
    </location>
</feature>
<comment type="caution">
    <text evidence="2">The sequence shown here is derived from an EMBL/GenBank/DDBJ whole genome shotgun (WGS) entry which is preliminary data.</text>
</comment>
<feature type="compositionally biased region" description="Low complexity" evidence="1">
    <location>
        <begin position="210"/>
        <end position="221"/>
    </location>
</feature>
<evidence type="ECO:0000313" key="3">
    <source>
        <dbReference type="Proteomes" id="UP000592294"/>
    </source>
</evidence>
<accession>A0A850RF61</accession>
<gene>
    <name evidence="2" type="ORF">HW932_03345</name>
</gene>
<feature type="region of interest" description="Disordered" evidence="1">
    <location>
        <begin position="126"/>
        <end position="189"/>
    </location>
</feature>
<proteinExistence type="predicted"/>
<name>A0A850RF61_9GAMM</name>
<keyword evidence="3" id="KW-1185">Reference proteome</keyword>
<dbReference type="RefSeq" id="WP_176975079.1">
    <property type="nucleotide sequence ID" value="NZ_JABZEO010000002.1"/>
</dbReference>
<reference evidence="2 3" key="1">
    <citation type="submission" date="2020-06" db="EMBL/GenBank/DDBJ databases">
        <title>Whole-genome sequence of Allochromatium humboldtianum DSM 21881, type strain.</title>
        <authorList>
            <person name="Kyndt J.A."/>
            <person name="Meyer T.E."/>
        </authorList>
    </citation>
    <scope>NUCLEOTIDE SEQUENCE [LARGE SCALE GENOMIC DNA]</scope>
    <source>
        <strain evidence="2 3">DSM 21881</strain>
    </source>
</reference>
<evidence type="ECO:0000313" key="2">
    <source>
        <dbReference type="EMBL" id="NVZ08291.1"/>
    </source>
</evidence>
<feature type="compositionally biased region" description="Basic and acidic residues" evidence="1">
    <location>
        <begin position="153"/>
        <end position="170"/>
    </location>
</feature>
<protein>
    <submittedName>
        <fullName evidence="2">Uncharacterized protein</fullName>
    </submittedName>
</protein>
<dbReference type="Proteomes" id="UP000592294">
    <property type="component" value="Unassembled WGS sequence"/>
</dbReference>
<organism evidence="2 3">
    <name type="scientific">Allochromatium humboldtianum</name>
    <dbReference type="NCBI Taxonomy" id="504901"/>
    <lineage>
        <taxon>Bacteria</taxon>
        <taxon>Pseudomonadati</taxon>
        <taxon>Pseudomonadota</taxon>
        <taxon>Gammaproteobacteria</taxon>
        <taxon>Chromatiales</taxon>
        <taxon>Chromatiaceae</taxon>
        <taxon>Allochromatium</taxon>
    </lineage>
</organism>
<sequence length="357" mass="38762">MPRTAWNDDEQAALRGLSMLAQLIYLRVFRRRMDYRTGIAGGLGHRITATSIAEEVAFIPDPRSTKKPWVPTRGEIRAAIAELERPRPIDGDPEWRVSLLIEAGSRLDIGYVKQLPLADRGASVQKMNNPRAPQEQPTDTNPVNTPPQATPGHADRAFGGRAQPDERPDRSTAAPAKSRPSSGVPVSGREEVLTHPVRDGQPVAAVGTHGSPASSAAASGSRYTGLAPESVSTDPDAGCIDPVLVVFRHWQQVMNKPKARLDAKRRAAVAGRLKDGYPVADLLTAINGCKASAWHQGRNDRQRPFNDLGLICRDSAHVEQFIELARGQQAADAKLEAFLNGAAHPHTLEGEFHVVRQ</sequence>
<dbReference type="EMBL" id="JABZEO010000002">
    <property type="protein sequence ID" value="NVZ08291.1"/>
    <property type="molecule type" value="Genomic_DNA"/>
</dbReference>
<dbReference type="AlphaFoldDB" id="A0A850RF61"/>